<evidence type="ECO:0000313" key="2">
    <source>
        <dbReference type="Proteomes" id="UP000074664"/>
    </source>
</evidence>
<reference evidence="1 2" key="1">
    <citation type="submission" date="2016-02" db="EMBL/GenBank/DDBJ databases">
        <authorList>
            <consortium name="Pathogen Informatics"/>
        </authorList>
    </citation>
    <scope>NUCLEOTIDE SEQUENCE [LARGE SCALE GENOMIC DNA]</scope>
    <source>
        <strain evidence="1 2">LSS30</strain>
    </source>
</reference>
<accession>A0AAN2UQW7</accession>
<protein>
    <submittedName>
        <fullName evidence="1">Uncharacterized protein</fullName>
    </submittedName>
</protein>
<dbReference type="RefSeq" id="WP_228477505.1">
    <property type="nucleotide sequence ID" value="NZ_CEDH01000010.1"/>
</dbReference>
<name>A0AAN2UQW7_STRSU</name>
<evidence type="ECO:0000313" key="1">
    <source>
        <dbReference type="EMBL" id="CYU39708.1"/>
    </source>
</evidence>
<dbReference type="AlphaFoldDB" id="A0AAN2UQW7"/>
<organism evidence="1 2">
    <name type="scientific">Streptococcus suis</name>
    <dbReference type="NCBI Taxonomy" id="1307"/>
    <lineage>
        <taxon>Bacteria</taxon>
        <taxon>Bacillati</taxon>
        <taxon>Bacillota</taxon>
        <taxon>Bacilli</taxon>
        <taxon>Lactobacillales</taxon>
        <taxon>Streptococcaceae</taxon>
        <taxon>Streptococcus</taxon>
    </lineage>
</organism>
<sequence length="80" mass="9387">MTEKTNRLKELAERSLQQFTPSVLLTVKQLEELGNELYDVMNTLEMNNLTLEGLQFIQNKDEARAFLALKKIFFYCLQTK</sequence>
<dbReference type="Proteomes" id="UP000074664">
    <property type="component" value="Unassembled WGS sequence"/>
</dbReference>
<gene>
    <name evidence="1" type="ORF">ERS132392_00536</name>
</gene>
<proteinExistence type="predicted"/>
<dbReference type="EMBL" id="FIGH01000002">
    <property type="protein sequence ID" value="CYU39708.1"/>
    <property type="molecule type" value="Genomic_DNA"/>
</dbReference>
<comment type="caution">
    <text evidence="1">The sequence shown here is derived from an EMBL/GenBank/DDBJ whole genome shotgun (WGS) entry which is preliminary data.</text>
</comment>